<gene>
    <name evidence="5" type="ORF">ACIB24_11160</name>
</gene>
<keyword evidence="1" id="KW-0808">Transferase</keyword>
<evidence type="ECO:0000256" key="1">
    <source>
        <dbReference type="ARBA" id="ARBA00022679"/>
    </source>
</evidence>
<dbReference type="RefSeq" id="WP_398279655.1">
    <property type="nucleotide sequence ID" value="NZ_JBITLV010000003.1"/>
</dbReference>
<evidence type="ECO:0000259" key="4">
    <source>
        <dbReference type="Pfam" id="PF08545"/>
    </source>
</evidence>
<dbReference type="CDD" id="cd00830">
    <property type="entry name" value="KAS_III"/>
    <property type="match status" value="1"/>
</dbReference>
<dbReference type="InterPro" id="IPR013751">
    <property type="entry name" value="ACP_syn_III_N"/>
</dbReference>
<dbReference type="Proteomes" id="UP001612915">
    <property type="component" value="Unassembled WGS sequence"/>
</dbReference>
<feature type="domain" description="Beta-ketoacyl-[acyl-carrier-protein] synthase III N-terminal" evidence="4">
    <location>
        <begin position="111"/>
        <end position="186"/>
    </location>
</feature>
<evidence type="ECO:0000313" key="5">
    <source>
        <dbReference type="EMBL" id="MFI7587622.1"/>
    </source>
</evidence>
<organism evidence="5 6">
    <name type="scientific">Spongisporangium articulatum</name>
    <dbReference type="NCBI Taxonomy" id="3362603"/>
    <lineage>
        <taxon>Bacteria</taxon>
        <taxon>Bacillati</taxon>
        <taxon>Actinomycetota</taxon>
        <taxon>Actinomycetes</taxon>
        <taxon>Kineosporiales</taxon>
        <taxon>Kineosporiaceae</taxon>
        <taxon>Spongisporangium</taxon>
    </lineage>
</organism>
<feature type="domain" description="Beta-ketoacyl-[acyl-carrier-protein] synthase III C-terminal" evidence="3">
    <location>
        <begin position="252"/>
        <end position="339"/>
    </location>
</feature>
<accession>A0ABW8AMQ3</accession>
<dbReference type="InterPro" id="IPR013747">
    <property type="entry name" value="ACP_syn_III_C"/>
</dbReference>
<evidence type="ECO:0000259" key="3">
    <source>
        <dbReference type="Pfam" id="PF08541"/>
    </source>
</evidence>
<evidence type="ECO:0000313" key="6">
    <source>
        <dbReference type="Proteomes" id="UP001612915"/>
    </source>
</evidence>
<proteinExistence type="predicted"/>
<dbReference type="EMBL" id="JBITLV010000003">
    <property type="protein sequence ID" value="MFI7587622.1"/>
    <property type="molecule type" value="Genomic_DNA"/>
</dbReference>
<dbReference type="Pfam" id="PF08545">
    <property type="entry name" value="ACP_syn_III"/>
    <property type="match status" value="1"/>
</dbReference>
<name>A0ABW8AMQ3_9ACTN</name>
<protein>
    <submittedName>
        <fullName evidence="5">3-oxoacyl-ACP synthase III family protein</fullName>
    </submittedName>
</protein>
<comment type="caution">
    <text evidence="5">The sequence shown here is derived from an EMBL/GenBank/DDBJ whole genome shotgun (WGS) entry which is preliminary data.</text>
</comment>
<dbReference type="PANTHER" id="PTHR34069:SF2">
    <property type="entry name" value="BETA-KETOACYL-[ACYL-CARRIER-PROTEIN] SYNTHASE III"/>
    <property type="match status" value="1"/>
</dbReference>
<dbReference type="InterPro" id="IPR016039">
    <property type="entry name" value="Thiolase-like"/>
</dbReference>
<dbReference type="Gene3D" id="3.40.47.10">
    <property type="match status" value="1"/>
</dbReference>
<reference evidence="5 6" key="1">
    <citation type="submission" date="2024-10" db="EMBL/GenBank/DDBJ databases">
        <title>The Natural Products Discovery Center: Release of the First 8490 Sequenced Strains for Exploring Actinobacteria Biosynthetic Diversity.</title>
        <authorList>
            <person name="Kalkreuter E."/>
            <person name="Kautsar S.A."/>
            <person name="Yang D."/>
            <person name="Bader C.D."/>
            <person name="Teijaro C.N."/>
            <person name="Fluegel L."/>
            <person name="Davis C.M."/>
            <person name="Simpson J.R."/>
            <person name="Lauterbach L."/>
            <person name="Steele A.D."/>
            <person name="Gui C."/>
            <person name="Meng S."/>
            <person name="Li G."/>
            <person name="Viehrig K."/>
            <person name="Ye F."/>
            <person name="Su P."/>
            <person name="Kiefer A.F."/>
            <person name="Nichols A."/>
            <person name="Cepeda A.J."/>
            <person name="Yan W."/>
            <person name="Fan B."/>
            <person name="Jiang Y."/>
            <person name="Adhikari A."/>
            <person name="Zheng C.-J."/>
            <person name="Schuster L."/>
            <person name="Cowan T.M."/>
            <person name="Smanski M.J."/>
            <person name="Chevrette M.G."/>
            <person name="De Carvalho L.P.S."/>
            <person name="Shen B."/>
        </authorList>
    </citation>
    <scope>NUCLEOTIDE SEQUENCE [LARGE SCALE GENOMIC DNA]</scope>
    <source>
        <strain evidence="5 6">NPDC049639</strain>
    </source>
</reference>
<sequence>MRAVVTGVGHYLPENVVTTGDVEERLRGNGFKIPSGLVQLLTGVKSRHYAADDQASSDLAAEAGRAALDRAGIDPEALDLMIFAGASHDVAEPSTAAITQSKIGCRNAATMDVKSACNSFINGVDVAASMIETGRATKVLVTTGEVITPVIDWNIESMADLRRKFAGLTLGDAGGAMVLEARQDDGEDPATASGVRAGDFMTDGEYWRLCTVLGGGSLVRNGAPEAMVFDCKSDELGALALKHLPDIFPKTLERLNWRSDEVSLVVPHQVSRSVVIELARRWDYPTERCMITVGQYGNCAAASIPLALSLAVEEGRVAKGDKIALVGGAAGFSAGVVPIVW</sequence>
<keyword evidence="2" id="KW-0012">Acyltransferase</keyword>
<dbReference type="SUPFAM" id="SSF53901">
    <property type="entry name" value="Thiolase-like"/>
    <property type="match status" value="1"/>
</dbReference>
<dbReference type="PANTHER" id="PTHR34069">
    <property type="entry name" value="3-OXOACYL-[ACYL-CARRIER-PROTEIN] SYNTHASE 3"/>
    <property type="match status" value="1"/>
</dbReference>
<evidence type="ECO:0000256" key="2">
    <source>
        <dbReference type="ARBA" id="ARBA00023315"/>
    </source>
</evidence>
<dbReference type="Pfam" id="PF08541">
    <property type="entry name" value="ACP_syn_III_C"/>
    <property type="match status" value="1"/>
</dbReference>
<keyword evidence="6" id="KW-1185">Reference proteome</keyword>